<dbReference type="RefSeq" id="WP_388040670.1">
    <property type="nucleotide sequence ID" value="NZ_JBHUEK010000029.1"/>
</dbReference>
<proteinExistence type="predicted"/>
<dbReference type="Pfam" id="PF19420">
    <property type="entry name" value="DDAH_eukar"/>
    <property type="match status" value="1"/>
</dbReference>
<dbReference type="Proteomes" id="UP001597227">
    <property type="component" value="Unassembled WGS sequence"/>
</dbReference>
<name>A0ABW4MTJ0_9BACI</name>
<gene>
    <name evidence="1" type="ORF">ACFSFW_19525</name>
</gene>
<evidence type="ECO:0000313" key="2">
    <source>
        <dbReference type="Proteomes" id="UP001597227"/>
    </source>
</evidence>
<dbReference type="PANTHER" id="PTHR47271">
    <property type="entry name" value="ARGININE DEIMINASE"/>
    <property type="match status" value="1"/>
</dbReference>
<sequence>MNNKKLNFSKNLVQEPFQDITLIKEVWGEAWGITSDIGQLRKVLMHRPGKEVLTLHKNQKEIEAGPLLGKYIKGIQPEELENNSKPKLQILQNQHDQLVKVLKHEGIEVVFLDRTEHEELPERTFTRDLGMVIPSGVILSRLALYIRYGETRLAEQTFSKLGMPILGCIQGNGFVEGGSFTMLNKNTAIIGRSERVNPLGIDQLQYILSLQNIDLITVDLPSTIIHLDEAFLLIDHNKALINKALLPYWFIDELHKRKIELFHVHPEDPPLTINVLPISPGRLIFPATGVKTMELLKANGIDIIPVDISEFYKLGGGIHCLTLPLIRETINQ</sequence>
<keyword evidence="2" id="KW-1185">Reference proteome</keyword>
<dbReference type="EMBL" id="JBHUEK010000029">
    <property type="protein sequence ID" value="MFD1780847.1"/>
    <property type="molecule type" value="Genomic_DNA"/>
</dbReference>
<accession>A0ABW4MTJ0</accession>
<dbReference type="Gene3D" id="3.75.10.10">
    <property type="entry name" value="L-arginine/glycine Amidinotransferase, Chain A"/>
    <property type="match status" value="1"/>
</dbReference>
<dbReference type="SUPFAM" id="SSF55909">
    <property type="entry name" value="Pentein"/>
    <property type="match status" value="1"/>
</dbReference>
<evidence type="ECO:0000313" key="1">
    <source>
        <dbReference type="EMBL" id="MFD1780847.1"/>
    </source>
</evidence>
<protein>
    <submittedName>
        <fullName evidence="1">Dimethylarginine dimethylaminohydrolase family protein</fullName>
    </submittedName>
</protein>
<reference evidence="2" key="1">
    <citation type="journal article" date="2019" name="Int. J. Syst. Evol. Microbiol.">
        <title>The Global Catalogue of Microorganisms (GCM) 10K type strain sequencing project: providing services to taxonomists for standard genome sequencing and annotation.</title>
        <authorList>
            <consortium name="The Broad Institute Genomics Platform"/>
            <consortium name="The Broad Institute Genome Sequencing Center for Infectious Disease"/>
            <person name="Wu L."/>
            <person name="Ma J."/>
        </authorList>
    </citation>
    <scope>NUCLEOTIDE SEQUENCE [LARGE SCALE GENOMIC DNA]</scope>
    <source>
        <strain evidence="2">CCUG 15531</strain>
    </source>
</reference>
<dbReference type="PANTHER" id="PTHR47271:SF2">
    <property type="entry name" value="ARGININE DEIMINASE"/>
    <property type="match status" value="1"/>
</dbReference>
<comment type="caution">
    <text evidence="1">The sequence shown here is derived from an EMBL/GenBank/DDBJ whole genome shotgun (WGS) entry which is preliminary data.</text>
</comment>
<organism evidence="1 2">
    <name type="scientific">Fredinandcohnia salidurans</name>
    <dbReference type="NCBI Taxonomy" id="2595041"/>
    <lineage>
        <taxon>Bacteria</taxon>
        <taxon>Bacillati</taxon>
        <taxon>Bacillota</taxon>
        <taxon>Bacilli</taxon>
        <taxon>Bacillales</taxon>
        <taxon>Bacillaceae</taxon>
        <taxon>Fredinandcohnia</taxon>
    </lineage>
</organism>